<evidence type="ECO:0000256" key="10">
    <source>
        <dbReference type="ARBA" id="ARBA00048305"/>
    </source>
</evidence>
<evidence type="ECO:0000259" key="14">
    <source>
        <dbReference type="Pfam" id="PF02910"/>
    </source>
</evidence>
<evidence type="ECO:0000256" key="3">
    <source>
        <dbReference type="ARBA" id="ARBA00008562"/>
    </source>
</evidence>
<comment type="catalytic activity">
    <reaction evidence="10">
        <text>L-aspartate + O2 = iminosuccinate + H2O2</text>
        <dbReference type="Rhea" id="RHEA:25876"/>
        <dbReference type="ChEBI" id="CHEBI:15379"/>
        <dbReference type="ChEBI" id="CHEBI:16240"/>
        <dbReference type="ChEBI" id="CHEBI:29991"/>
        <dbReference type="ChEBI" id="CHEBI:77875"/>
        <dbReference type="EC" id="1.4.3.16"/>
    </reaction>
    <physiologicalReaction direction="left-to-right" evidence="10">
        <dbReference type="Rhea" id="RHEA:25877"/>
    </physiologicalReaction>
</comment>
<keyword evidence="8 12" id="KW-0274">FAD</keyword>
<dbReference type="GO" id="GO:0008734">
    <property type="term" value="F:L-aspartate oxidase activity"/>
    <property type="evidence" value="ECO:0007669"/>
    <property type="project" value="UniProtKB-EC"/>
</dbReference>
<evidence type="ECO:0000256" key="8">
    <source>
        <dbReference type="ARBA" id="ARBA00022827"/>
    </source>
</evidence>
<dbReference type="InterPro" id="IPR005288">
    <property type="entry name" value="NadB"/>
</dbReference>
<dbReference type="Pfam" id="PF00890">
    <property type="entry name" value="FAD_binding_2"/>
    <property type="match status" value="1"/>
</dbReference>
<dbReference type="Proteomes" id="UP001223586">
    <property type="component" value="Unassembled WGS sequence"/>
</dbReference>
<proteinExistence type="inferred from homology"/>
<dbReference type="SUPFAM" id="SSF46977">
    <property type="entry name" value="Succinate dehydrogenase/fumarate reductase flavoprotein C-terminal domain"/>
    <property type="match status" value="1"/>
</dbReference>
<dbReference type="NCBIfam" id="NF005978">
    <property type="entry name" value="PRK08071.1"/>
    <property type="match status" value="1"/>
</dbReference>
<dbReference type="InterPro" id="IPR037099">
    <property type="entry name" value="Fum_R/Succ_DH_flav-like_C_sf"/>
</dbReference>
<name>A0ABT9WMC2_9BACI</name>
<dbReference type="InterPro" id="IPR015939">
    <property type="entry name" value="Fum_Rdtase/Succ_DH_flav-like_C"/>
</dbReference>
<dbReference type="InterPro" id="IPR036188">
    <property type="entry name" value="FAD/NAD-bd_sf"/>
</dbReference>
<dbReference type="PANTHER" id="PTHR42716:SF2">
    <property type="entry name" value="L-ASPARTATE OXIDASE, CHLOROPLASTIC"/>
    <property type="match status" value="1"/>
</dbReference>
<accession>A0ABT9WMC2</accession>
<dbReference type="PANTHER" id="PTHR42716">
    <property type="entry name" value="L-ASPARTATE OXIDASE"/>
    <property type="match status" value="1"/>
</dbReference>
<organism evidence="15 16">
    <name type="scientific">Bacillus chungangensis</name>
    <dbReference type="NCBI Taxonomy" id="587633"/>
    <lineage>
        <taxon>Bacteria</taxon>
        <taxon>Bacillati</taxon>
        <taxon>Bacillota</taxon>
        <taxon>Bacilli</taxon>
        <taxon>Bacillales</taxon>
        <taxon>Bacillaceae</taxon>
        <taxon>Bacillus</taxon>
    </lineage>
</organism>
<keyword evidence="16" id="KW-1185">Reference proteome</keyword>
<evidence type="ECO:0000256" key="6">
    <source>
        <dbReference type="ARBA" id="ARBA00022630"/>
    </source>
</evidence>
<dbReference type="Gene3D" id="1.20.58.100">
    <property type="entry name" value="Fumarate reductase/succinate dehydrogenase flavoprotein-like, C-terminal domain"/>
    <property type="match status" value="1"/>
</dbReference>
<evidence type="ECO:0000256" key="9">
    <source>
        <dbReference type="ARBA" id="ARBA00023002"/>
    </source>
</evidence>
<gene>
    <name evidence="15" type="ORF">J2S08_000134</name>
</gene>
<evidence type="ECO:0000256" key="5">
    <source>
        <dbReference type="ARBA" id="ARBA00021901"/>
    </source>
</evidence>
<keyword evidence="7 12" id="KW-0662">Pyridine nucleotide biosynthesis</keyword>
<dbReference type="NCBIfam" id="TIGR00551">
    <property type="entry name" value="nadB"/>
    <property type="match status" value="1"/>
</dbReference>
<evidence type="ECO:0000256" key="7">
    <source>
        <dbReference type="ARBA" id="ARBA00022642"/>
    </source>
</evidence>
<comment type="pathway">
    <text evidence="2 12">Cofactor biosynthesis; NAD(+) biosynthesis; iminoaspartate from L-aspartate (oxidase route): step 1/1.</text>
</comment>
<dbReference type="SUPFAM" id="SSF51905">
    <property type="entry name" value="FAD/NAD(P)-binding domain"/>
    <property type="match status" value="1"/>
</dbReference>
<feature type="domain" description="Fumarate reductase/succinate dehydrogenase flavoprotein-like C-terminal" evidence="14">
    <location>
        <begin position="419"/>
        <end position="512"/>
    </location>
</feature>
<comment type="cofactor">
    <cofactor evidence="1 12">
        <name>FAD</name>
        <dbReference type="ChEBI" id="CHEBI:57692"/>
    </cofactor>
</comment>
<evidence type="ECO:0000256" key="12">
    <source>
        <dbReference type="RuleBase" id="RU362049"/>
    </source>
</evidence>
<evidence type="ECO:0000259" key="13">
    <source>
        <dbReference type="Pfam" id="PF00890"/>
    </source>
</evidence>
<comment type="subcellular location">
    <subcellularLocation>
        <location evidence="12">Cytoplasm</location>
    </subcellularLocation>
</comment>
<dbReference type="EC" id="1.4.3.16" evidence="4 11"/>
<dbReference type="SUPFAM" id="SSF56425">
    <property type="entry name" value="Succinate dehydrogenase/fumarate reductase flavoprotein, catalytic domain"/>
    <property type="match status" value="1"/>
</dbReference>
<evidence type="ECO:0000313" key="15">
    <source>
        <dbReference type="EMBL" id="MDQ0174303.1"/>
    </source>
</evidence>
<comment type="function">
    <text evidence="12">Catalyzes the oxidation of L-aspartate to iminoaspartate.</text>
</comment>
<dbReference type="Pfam" id="PF02910">
    <property type="entry name" value="Succ_DH_flav_C"/>
    <property type="match status" value="1"/>
</dbReference>
<dbReference type="Gene3D" id="3.90.700.10">
    <property type="entry name" value="Succinate dehydrogenase/fumarate reductase flavoprotein, catalytic domain"/>
    <property type="match status" value="1"/>
</dbReference>
<dbReference type="InterPro" id="IPR027477">
    <property type="entry name" value="Succ_DH/fumarate_Rdtase_cat_sf"/>
</dbReference>
<comment type="similarity">
    <text evidence="3 12">Belongs to the FAD-dependent oxidoreductase 2 family. NadB subfamily.</text>
</comment>
<keyword evidence="6 12" id="KW-0285">Flavoprotein</keyword>
<dbReference type="InterPro" id="IPR003953">
    <property type="entry name" value="FAD-dep_OxRdtase_2_FAD-bd"/>
</dbReference>
<evidence type="ECO:0000313" key="16">
    <source>
        <dbReference type="Proteomes" id="UP001223586"/>
    </source>
</evidence>
<comment type="caution">
    <text evidence="15">The sequence shown here is derived from an EMBL/GenBank/DDBJ whole genome shotgun (WGS) entry which is preliminary data.</text>
</comment>
<evidence type="ECO:0000256" key="4">
    <source>
        <dbReference type="ARBA" id="ARBA00012173"/>
    </source>
</evidence>
<protein>
    <recommendedName>
        <fullName evidence="5 11">L-aspartate oxidase</fullName>
        <ecNumber evidence="4 11">1.4.3.16</ecNumber>
    </recommendedName>
</protein>
<reference evidence="15 16" key="1">
    <citation type="submission" date="2023-07" db="EMBL/GenBank/DDBJ databases">
        <title>Genomic Encyclopedia of Type Strains, Phase IV (KMG-IV): sequencing the most valuable type-strain genomes for metagenomic binning, comparative biology and taxonomic classification.</title>
        <authorList>
            <person name="Goeker M."/>
        </authorList>
    </citation>
    <scope>NUCLEOTIDE SEQUENCE [LARGE SCALE GENOMIC DNA]</scope>
    <source>
        <strain evidence="15 16">DSM 23837</strain>
    </source>
</reference>
<evidence type="ECO:0000256" key="2">
    <source>
        <dbReference type="ARBA" id="ARBA00004950"/>
    </source>
</evidence>
<evidence type="ECO:0000256" key="11">
    <source>
        <dbReference type="NCBIfam" id="TIGR00551"/>
    </source>
</evidence>
<dbReference type="Gene3D" id="3.50.50.60">
    <property type="entry name" value="FAD/NAD(P)-binding domain"/>
    <property type="match status" value="1"/>
</dbReference>
<dbReference type="EMBL" id="JAUSTT010000001">
    <property type="protein sequence ID" value="MDQ0174303.1"/>
    <property type="molecule type" value="Genomic_DNA"/>
</dbReference>
<keyword evidence="9 12" id="KW-0560">Oxidoreductase</keyword>
<feature type="domain" description="FAD-dependent oxidoreductase 2 FAD-binding" evidence="13">
    <location>
        <begin position="5"/>
        <end position="372"/>
    </location>
</feature>
<sequence>MITYDVIIIGSGIAALQLARNLKKDLNVIIITKSKKHHSNSYRAQGGIAAAVGKDDHYSIHYQDTLEAGCFFQHEKTVHELVVQGPFLIRDLQQAGIRFDTTMEGELLLGMEGAHSRRRILHCGGDETGKHLINHLIAQLPSQIEIIEDAFVYELLIDSINNCCIGVKAMTANGQIHQYMGRSIVLATGGIGGLYSFTSNDPTVTGDGIALAYHAGAVLKDMEFIQFHPTLLYWKGETHGLISEAVRGEGAELINDNGKRVMENIHPLKELAPRHIVAKEIYEQRLQGKEVYLDISSITSFASKFPTITKFCEQQSISLSTNKIPVAPGCHFLMGGIAVNEVGETSIKGLFALGETAASGIHGANRLSSNSLLEGLFAGKKLAAYLNEYASSSKVAMNMKKIRTANISKQQGTWMLPKREEIQARMMQAAGIVRSHLKLLQLQRWLQQYMPTADERVDLDRMSVDEIQTFFMLTAALLVANAALIRQESRGAHIREDFPFPSQEWEKRHVIQTRALLERGRNKNEYPQVKIDA</sequence>
<evidence type="ECO:0000256" key="1">
    <source>
        <dbReference type="ARBA" id="ARBA00001974"/>
    </source>
</evidence>
<dbReference type="RefSeq" id="WP_307225665.1">
    <property type="nucleotide sequence ID" value="NZ_JAUSTT010000001.1"/>
</dbReference>